<accession>A0A820N913</accession>
<evidence type="ECO:0000313" key="2">
    <source>
        <dbReference type="Proteomes" id="UP000663868"/>
    </source>
</evidence>
<feature type="non-terminal residue" evidence="1">
    <location>
        <position position="46"/>
    </location>
</feature>
<dbReference type="EMBL" id="CAJOBB010022370">
    <property type="protein sequence ID" value="CAF4384149.1"/>
    <property type="molecule type" value="Genomic_DNA"/>
</dbReference>
<comment type="caution">
    <text evidence="1">The sequence shown here is derived from an EMBL/GenBank/DDBJ whole genome shotgun (WGS) entry which is preliminary data.</text>
</comment>
<evidence type="ECO:0000313" key="1">
    <source>
        <dbReference type="EMBL" id="CAF4384149.1"/>
    </source>
</evidence>
<name>A0A820N913_9BILA</name>
<dbReference type="AlphaFoldDB" id="A0A820N913"/>
<reference evidence="1" key="1">
    <citation type="submission" date="2021-02" db="EMBL/GenBank/DDBJ databases">
        <authorList>
            <person name="Nowell W R."/>
        </authorList>
    </citation>
    <scope>NUCLEOTIDE SEQUENCE</scope>
</reference>
<dbReference type="Proteomes" id="UP000663868">
    <property type="component" value="Unassembled WGS sequence"/>
</dbReference>
<sequence>MIKKEKERLSQLYFELHALDGKNTGRLQQLQKSISNLRQKEELMNE</sequence>
<organism evidence="1 2">
    <name type="scientific">Adineta steineri</name>
    <dbReference type="NCBI Taxonomy" id="433720"/>
    <lineage>
        <taxon>Eukaryota</taxon>
        <taxon>Metazoa</taxon>
        <taxon>Spiralia</taxon>
        <taxon>Gnathifera</taxon>
        <taxon>Rotifera</taxon>
        <taxon>Eurotatoria</taxon>
        <taxon>Bdelloidea</taxon>
        <taxon>Adinetida</taxon>
        <taxon>Adinetidae</taxon>
        <taxon>Adineta</taxon>
    </lineage>
</organism>
<gene>
    <name evidence="1" type="ORF">KXQ929_LOCUS50083</name>
</gene>
<protein>
    <submittedName>
        <fullName evidence="1">Uncharacterized protein</fullName>
    </submittedName>
</protein>
<proteinExistence type="predicted"/>